<accession>A0A1Z4KTY8</accession>
<organism evidence="3 4">
    <name type="scientific">Trichormus variabilis NIES-23</name>
    <dbReference type="NCBI Taxonomy" id="1973479"/>
    <lineage>
        <taxon>Bacteria</taxon>
        <taxon>Bacillati</taxon>
        <taxon>Cyanobacteriota</taxon>
        <taxon>Cyanophyceae</taxon>
        <taxon>Nostocales</taxon>
        <taxon>Nostocaceae</taxon>
        <taxon>Trichormus</taxon>
    </lineage>
</organism>
<dbReference type="Gene3D" id="1.20.1110.10">
    <property type="entry name" value="Calcium-transporting ATPase, transmembrane domain"/>
    <property type="match status" value="2"/>
</dbReference>
<dbReference type="InterPro" id="IPR023298">
    <property type="entry name" value="ATPase_P-typ_TM_dom_sf"/>
</dbReference>
<dbReference type="InterPro" id="IPR006068">
    <property type="entry name" value="ATPase_P-typ_cation-transptr_C"/>
</dbReference>
<keyword evidence="1" id="KW-0812">Transmembrane</keyword>
<reference evidence="3 4" key="1">
    <citation type="submission" date="2017-06" db="EMBL/GenBank/DDBJ databases">
        <title>Genome sequencing of cyanobaciteial culture collection at National Institute for Environmental Studies (NIES).</title>
        <authorList>
            <person name="Hirose Y."/>
            <person name="Shimura Y."/>
            <person name="Fujisawa T."/>
            <person name="Nakamura Y."/>
            <person name="Kawachi M."/>
        </authorList>
    </citation>
    <scope>NUCLEOTIDE SEQUENCE [LARGE SCALE GENOMIC DNA]</scope>
    <source>
        <strain evidence="3 4">NIES-23</strain>
    </source>
</reference>
<feature type="transmembrane region" description="Helical" evidence="1">
    <location>
        <begin position="130"/>
        <end position="150"/>
    </location>
</feature>
<protein>
    <submittedName>
        <fullName evidence="3">Putative cation-transporting ATPase</fullName>
    </submittedName>
</protein>
<feature type="domain" description="Cation-transporting P-type ATPase C-terminal" evidence="2">
    <location>
        <begin position="59"/>
        <end position="184"/>
    </location>
</feature>
<dbReference type="SUPFAM" id="SSF81665">
    <property type="entry name" value="Calcium ATPase, transmembrane domain M"/>
    <property type="match status" value="1"/>
</dbReference>
<dbReference type="EMBL" id="AP018216">
    <property type="protein sequence ID" value="BAY72490.1"/>
    <property type="molecule type" value="Genomic_DNA"/>
</dbReference>
<keyword evidence="1" id="KW-0472">Membrane</keyword>
<sequence length="203" mass="22284">MARPGGDELPFVYSGTLVGQGQGIAQVQAVGVQTEMGKIGKALQKVKPEQTPLQQEMTRLVSRLFGIALLLCVAIALVIFVVALYRRQGELDARALTFTTLILANLGLILSESSSSRLSLKIRKSPNNALWWVIGGGLAFLALVLYVPFLRQLFSFSFLHPIDLAICLGGGAIALLWFEQLKFLNRPQRIIQSKSRKPIPENL</sequence>
<evidence type="ECO:0000256" key="1">
    <source>
        <dbReference type="SAM" id="Phobius"/>
    </source>
</evidence>
<feature type="transmembrane region" description="Helical" evidence="1">
    <location>
        <begin position="64"/>
        <end position="85"/>
    </location>
</feature>
<evidence type="ECO:0000313" key="4">
    <source>
        <dbReference type="Proteomes" id="UP000217507"/>
    </source>
</evidence>
<dbReference type="Pfam" id="PF00689">
    <property type="entry name" value="Cation_ATPase_C"/>
    <property type="match status" value="1"/>
</dbReference>
<feature type="transmembrane region" description="Helical" evidence="1">
    <location>
        <begin position="156"/>
        <end position="178"/>
    </location>
</feature>
<feature type="transmembrane region" description="Helical" evidence="1">
    <location>
        <begin position="91"/>
        <end position="110"/>
    </location>
</feature>
<evidence type="ECO:0000313" key="3">
    <source>
        <dbReference type="EMBL" id="BAY72490.1"/>
    </source>
</evidence>
<proteinExistence type="predicted"/>
<gene>
    <name evidence="3" type="ORF">NIES23_53150</name>
</gene>
<dbReference type="AlphaFoldDB" id="A0A1Z4KTY8"/>
<name>A0A1Z4KTY8_ANAVA</name>
<dbReference type="Proteomes" id="UP000217507">
    <property type="component" value="Chromosome"/>
</dbReference>
<evidence type="ECO:0000259" key="2">
    <source>
        <dbReference type="Pfam" id="PF00689"/>
    </source>
</evidence>
<keyword evidence="1" id="KW-1133">Transmembrane helix</keyword>